<dbReference type="RefSeq" id="WP_071866953.1">
    <property type="nucleotide sequence ID" value="NZ_BJWA01000013.1"/>
</dbReference>
<gene>
    <name evidence="1" type="ORF">EMU01_19600</name>
</gene>
<dbReference type="EMBL" id="BJWA01000013">
    <property type="protein sequence ID" value="GEL80816.1"/>
    <property type="molecule type" value="Genomic_DNA"/>
</dbReference>
<organism evidence="1 2">
    <name type="scientific">Enterococcus mundtii</name>
    <dbReference type="NCBI Taxonomy" id="53346"/>
    <lineage>
        <taxon>Bacteria</taxon>
        <taxon>Bacillati</taxon>
        <taxon>Bacillota</taxon>
        <taxon>Bacilli</taxon>
        <taxon>Lactobacillales</taxon>
        <taxon>Enterococcaceae</taxon>
        <taxon>Enterococcus</taxon>
    </lineage>
</organism>
<accession>A0ABQ0VE25</accession>
<name>A0ABQ0VE25_ENTMU</name>
<reference evidence="1 2" key="1">
    <citation type="submission" date="2019-07" db="EMBL/GenBank/DDBJ databases">
        <title>Whole genome shotgun sequence of Enterococcus mundtii NBRC 100490.</title>
        <authorList>
            <person name="Hosoyama A."/>
            <person name="Uohara A."/>
            <person name="Ohji S."/>
            <person name="Ichikawa N."/>
        </authorList>
    </citation>
    <scope>NUCLEOTIDE SEQUENCE [LARGE SCALE GENOMIC DNA]</scope>
    <source>
        <strain evidence="1 2">NBRC 100490</strain>
    </source>
</reference>
<comment type="caution">
    <text evidence="1">The sequence shown here is derived from an EMBL/GenBank/DDBJ whole genome shotgun (WGS) entry which is preliminary data.</text>
</comment>
<proteinExistence type="predicted"/>
<dbReference type="GeneID" id="60998641"/>
<dbReference type="Proteomes" id="UP000321175">
    <property type="component" value="Unassembled WGS sequence"/>
</dbReference>
<sequence length="63" mass="7708">MVKIPIKYVDQPCEYCKRFRVEKYDNGELICEKCGWNKTKKEFENLHELSELIFLSEFEQEEE</sequence>
<evidence type="ECO:0000313" key="2">
    <source>
        <dbReference type="Proteomes" id="UP000321175"/>
    </source>
</evidence>
<evidence type="ECO:0000313" key="1">
    <source>
        <dbReference type="EMBL" id="GEL80816.1"/>
    </source>
</evidence>
<keyword evidence="2" id="KW-1185">Reference proteome</keyword>
<protein>
    <submittedName>
        <fullName evidence="1">Uncharacterized protein</fullName>
    </submittedName>
</protein>